<keyword evidence="2" id="KW-1185">Reference proteome</keyword>
<dbReference type="EMBL" id="JBHMCR010000004">
    <property type="protein sequence ID" value="MFB9519970.1"/>
    <property type="molecule type" value="Genomic_DNA"/>
</dbReference>
<gene>
    <name evidence="1" type="ORF">ACFFTU_08435</name>
</gene>
<sequence>MARLSEVVLEQSPSYSAFTALMKHGLACCPECQAGALCPVGTRLMAAWEARRTWQVRTP</sequence>
<reference evidence="1 2" key="1">
    <citation type="submission" date="2024-09" db="EMBL/GenBank/DDBJ databases">
        <authorList>
            <person name="Sun Q."/>
            <person name="Mori K."/>
        </authorList>
    </citation>
    <scope>NUCLEOTIDE SEQUENCE [LARGE SCALE GENOMIC DNA]</scope>
    <source>
        <strain evidence="1 2">JCM 4362</strain>
    </source>
</reference>
<organism evidence="1 2">
    <name type="scientific">Streptomyces cremeus</name>
    <dbReference type="NCBI Taxonomy" id="66881"/>
    <lineage>
        <taxon>Bacteria</taxon>
        <taxon>Bacillati</taxon>
        <taxon>Actinomycetota</taxon>
        <taxon>Actinomycetes</taxon>
        <taxon>Kitasatosporales</taxon>
        <taxon>Streptomycetaceae</taxon>
        <taxon>Streptomyces</taxon>
    </lineage>
</organism>
<dbReference type="RefSeq" id="WP_345221928.1">
    <property type="nucleotide sequence ID" value="NZ_BAAAXE010000013.1"/>
</dbReference>
<evidence type="ECO:0000313" key="1">
    <source>
        <dbReference type="EMBL" id="MFB9519970.1"/>
    </source>
</evidence>
<name>A0ABV5P9V9_STRCM</name>
<evidence type="ECO:0000313" key="2">
    <source>
        <dbReference type="Proteomes" id="UP001589718"/>
    </source>
</evidence>
<dbReference type="Proteomes" id="UP001589718">
    <property type="component" value="Unassembled WGS sequence"/>
</dbReference>
<proteinExistence type="predicted"/>
<comment type="caution">
    <text evidence="1">The sequence shown here is derived from an EMBL/GenBank/DDBJ whole genome shotgun (WGS) entry which is preliminary data.</text>
</comment>
<accession>A0ABV5P9V9</accession>
<protein>
    <submittedName>
        <fullName evidence="1">Uncharacterized protein</fullName>
    </submittedName>
</protein>